<keyword evidence="7 8" id="KW-0472">Membrane</keyword>
<protein>
    <submittedName>
        <fullName evidence="10">PTS system, cellobiose-specific IIC component</fullName>
    </submittedName>
</protein>
<feature type="transmembrane region" description="Helical" evidence="8">
    <location>
        <begin position="147"/>
        <end position="168"/>
    </location>
</feature>
<dbReference type="Proteomes" id="UP000232230">
    <property type="component" value="Chromosome"/>
</dbReference>
<dbReference type="GO" id="GO:0005886">
    <property type="term" value="C:plasma membrane"/>
    <property type="evidence" value="ECO:0007669"/>
    <property type="project" value="UniProtKB-SubCell"/>
</dbReference>
<dbReference type="EMBL" id="CP024965">
    <property type="protein sequence ID" value="ATZ18914.1"/>
    <property type="molecule type" value="Genomic_DNA"/>
</dbReference>
<evidence type="ECO:0000256" key="8">
    <source>
        <dbReference type="SAM" id="Phobius"/>
    </source>
</evidence>
<feature type="transmembrane region" description="Helical" evidence="8">
    <location>
        <begin position="109"/>
        <end position="135"/>
    </location>
</feature>
<feature type="transmembrane region" description="Helical" evidence="8">
    <location>
        <begin position="513"/>
        <end position="532"/>
    </location>
</feature>
<dbReference type="PROSITE" id="PS51105">
    <property type="entry name" value="PTS_EIIC_TYPE_3"/>
    <property type="match status" value="1"/>
</dbReference>
<feature type="transmembrane region" description="Helical" evidence="8">
    <location>
        <begin position="458"/>
        <end position="478"/>
    </location>
</feature>
<dbReference type="InterPro" id="IPR003352">
    <property type="entry name" value="PTS_EIIC"/>
</dbReference>
<organism evidence="10 11">
    <name type="scientific">Williamsoniiplasma somnilux</name>
    <dbReference type="NCBI Taxonomy" id="215578"/>
    <lineage>
        <taxon>Bacteria</taxon>
        <taxon>Bacillati</taxon>
        <taxon>Mycoplasmatota</taxon>
        <taxon>Mollicutes</taxon>
        <taxon>Entomoplasmatales</taxon>
        <taxon>Williamsoniiplasma</taxon>
    </lineage>
</organism>
<evidence type="ECO:0000256" key="7">
    <source>
        <dbReference type="ARBA" id="ARBA00023136"/>
    </source>
</evidence>
<feature type="domain" description="PTS EIIC type-3" evidence="9">
    <location>
        <begin position="21"/>
        <end position="584"/>
    </location>
</feature>
<dbReference type="PANTHER" id="PTHR33989:SF4">
    <property type="entry name" value="PTS SYSTEM N,N'-DIACETYLCHITOBIOSE-SPECIFIC EIIC COMPONENT"/>
    <property type="match status" value="1"/>
</dbReference>
<evidence type="ECO:0000313" key="10">
    <source>
        <dbReference type="EMBL" id="ATZ18914.1"/>
    </source>
</evidence>
<gene>
    <name evidence="10" type="primary">celB</name>
    <name evidence="10" type="ORF">ESOMN_v1c05320</name>
</gene>
<dbReference type="InterPro" id="IPR004501">
    <property type="entry name" value="PTS_EIIC_3"/>
</dbReference>
<keyword evidence="11" id="KW-1185">Reference proteome</keyword>
<keyword evidence="5 8" id="KW-0812">Transmembrane</keyword>
<dbReference type="AlphaFoldDB" id="A0A2K8NYU2"/>
<feature type="transmembrane region" description="Helical" evidence="8">
    <location>
        <begin position="45"/>
        <end position="69"/>
    </location>
</feature>
<keyword evidence="6 8" id="KW-1133">Transmembrane helix</keyword>
<name>A0A2K8NYU2_9MOLU</name>
<evidence type="ECO:0000256" key="1">
    <source>
        <dbReference type="ARBA" id="ARBA00004651"/>
    </source>
</evidence>
<feature type="transmembrane region" description="Helical" evidence="8">
    <location>
        <begin position="379"/>
        <end position="405"/>
    </location>
</feature>
<dbReference type="Pfam" id="PF02378">
    <property type="entry name" value="PTS_EIIC"/>
    <property type="match status" value="2"/>
</dbReference>
<feature type="transmembrane region" description="Helical" evidence="8">
    <location>
        <begin position="417"/>
        <end position="438"/>
    </location>
</feature>
<keyword evidence="3" id="KW-1003">Cell membrane</keyword>
<sequence length="704" mass="77418">MVQKFNADNSRNNPQGFKIWFQQKFIPQIAKMGNQRHLAAIRDSFGTMIPLIIAGSLGVLINAIIFGGAGSGYVSLLGLFAKAANPDVAWNDLNAQVLGTGGWAQTTQIMGYAFGIINSVTVGMMAIWFSFLLGYYIAISRNFQNPLVTGLLSGSAFMLASLGEVTFFMGAQGLITAILFGILSTELFIKLSSVRALNIKLPDGVPPAVGKSFAVFLPVCITLSVVAMINVIVLAPAIVTGDLKVTANTYSVMDSGQFAELFNKQFVAADFLKANPNFANYSDIINKIADNWGTNQKAFVEFYNSQSSQNQSVIATAIATFSGAPGSGSAIAEVADKAKIIFVVGKNANYLATLSWFKVALGPNQFGMGAAIYQFFTSWFIGFATGSGGIGLAIVFVFAVSFFWFFGVHGSNLMAGIFEPIFWMVLGINTALVTSLGYDAAVATQSMGVFTKPFFDAYMYVGGSGATLGLLLMTLSFSKRKDLKEIAKYSTPAGVFQINEPTIFGFPLILNPVYVVPFILVPIINLFVGWIFSPDVLNFVKYSYVATPWTAPWFLGAMITSLDVRALLPAFIIFGIDLLLYLPFVLLDNKLYFKKLKENNIEQYNMEMKYYNDPEFKWNTDTETKFNNKINKGELVVLDAEETNAFWAKRMTDSQKLAIRQKDIMQKALDKQLKYNKEAKEVKAKRDAKIPELKTKWAKQKKKN</sequence>
<proteinExistence type="predicted"/>
<dbReference type="PANTHER" id="PTHR33989">
    <property type="match status" value="1"/>
</dbReference>
<dbReference type="GO" id="GO:0008982">
    <property type="term" value="F:protein-N(PI)-phosphohistidine-sugar phosphotransferase activity"/>
    <property type="evidence" value="ECO:0007669"/>
    <property type="project" value="InterPro"/>
</dbReference>
<evidence type="ECO:0000259" key="9">
    <source>
        <dbReference type="PROSITE" id="PS51105"/>
    </source>
</evidence>
<evidence type="ECO:0000256" key="3">
    <source>
        <dbReference type="ARBA" id="ARBA00022475"/>
    </source>
</evidence>
<accession>A0A2K8NYU2</accession>
<dbReference type="GO" id="GO:0009401">
    <property type="term" value="P:phosphoenolpyruvate-dependent sugar phosphotransferase system"/>
    <property type="evidence" value="ECO:0007669"/>
    <property type="project" value="InterPro"/>
</dbReference>
<evidence type="ECO:0000256" key="2">
    <source>
        <dbReference type="ARBA" id="ARBA00022448"/>
    </source>
</evidence>
<reference evidence="10 11" key="1">
    <citation type="submission" date="2017-11" db="EMBL/GenBank/DDBJ databases">
        <title>Genome sequence of Entomoplasma somnilux PYAN-1 (ATCC 49194).</title>
        <authorList>
            <person name="Lo W.-S."/>
            <person name="Gasparich G.E."/>
            <person name="Kuo C.-H."/>
        </authorList>
    </citation>
    <scope>NUCLEOTIDE SEQUENCE [LARGE SCALE GENOMIC DNA]</scope>
    <source>
        <strain evidence="10 11">PYAN-1</strain>
    </source>
</reference>
<feature type="transmembrane region" description="Helical" evidence="8">
    <location>
        <begin position="566"/>
        <end position="587"/>
    </location>
</feature>
<dbReference type="KEGG" id="esx:ESOMN_v1c05320"/>
<evidence type="ECO:0000313" key="11">
    <source>
        <dbReference type="Proteomes" id="UP000232230"/>
    </source>
</evidence>
<dbReference type="InterPro" id="IPR051088">
    <property type="entry name" value="PTS_Sugar-EIIC/EIIB"/>
</dbReference>
<keyword evidence="2" id="KW-0813">Transport</keyword>
<evidence type="ECO:0000256" key="6">
    <source>
        <dbReference type="ARBA" id="ARBA00022989"/>
    </source>
</evidence>
<keyword evidence="4" id="KW-0762">Sugar transport</keyword>
<feature type="transmembrane region" description="Helical" evidence="8">
    <location>
        <begin position="213"/>
        <end position="239"/>
    </location>
</feature>
<evidence type="ECO:0000256" key="4">
    <source>
        <dbReference type="ARBA" id="ARBA00022597"/>
    </source>
</evidence>
<evidence type="ECO:0000256" key="5">
    <source>
        <dbReference type="ARBA" id="ARBA00022692"/>
    </source>
</evidence>
<dbReference type="RefSeq" id="WP_024863434.1">
    <property type="nucleotide sequence ID" value="NZ_CP024965.1"/>
</dbReference>
<comment type="subcellular location">
    <subcellularLocation>
        <location evidence="1">Cell membrane</location>
        <topology evidence="1">Multi-pass membrane protein</topology>
    </subcellularLocation>
</comment>